<keyword evidence="3" id="KW-1185">Reference proteome</keyword>
<dbReference type="EMBL" id="PTRC01000019">
    <property type="protein sequence ID" value="PQA73361.1"/>
    <property type="molecule type" value="Genomic_DNA"/>
</dbReference>
<gene>
    <name evidence="2" type="ORF">C3731_12190</name>
</gene>
<accession>A0A2S7IZD1</accession>
<reference evidence="2 3" key="1">
    <citation type="submission" date="2018-02" db="EMBL/GenBank/DDBJ databases">
        <title>Draft genome sequence of Ochrobactrum oryzae found in Brazil.</title>
        <authorList>
            <person name="Cerdeira L."/>
            <person name="Andrade F."/>
            <person name="Zacariotto T."/>
            <person name="Barbosa B."/>
            <person name="Santos S."/>
            <person name="Cassetari V."/>
            <person name="Lincopan N."/>
        </authorList>
    </citation>
    <scope>NUCLEOTIDE SEQUENCE [LARGE SCALE GENOMIC DNA]</scope>
    <source>
        <strain evidence="2 3">OA447</strain>
    </source>
</reference>
<evidence type="ECO:0000313" key="2">
    <source>
        <dbReference type="EMBL" id="PQA73361.1"/>
    </source>
</evidence>
<dbReference type="RefSeq" id="WP_104755929.1">
    <property type="nucleotide sequence ID" value="NZ_JAGSIC010000003.1"/>
</dbReference>
<organism evidence="2 3">
    <name type="scientific">Brucella oryzae</name>
    <dbReference type="NCBI Taxonomy" id="335286"/>
    <lineage>
        <taxon>Bacteria</taxon>
        <taxon>Pseudomonadati</taxon>
        <taxon>Pseudomonadota</taxon>
        <taxon>Alphaproteobacteria</taxon>
        <taxon>Hyphomicrobiales</taxon>
        <taxon>Brucellaceae</taxon>
        <taxon>Brucella/Ochrobactrum group</taxon>
        <taxon>Brucella</taxon>
    </lineage>
</organism>
<protein>
    <submittedName>
        <fullName evidence="2">Uncharacterized protein</fullName>
    </submittedName>
</protein>
<evidence type="ECO:0000256" key="1">
    <source>
        <dbReference type="SAM" id="Phobius"/>
    </source>
</evidence>
<dbReference type="OrthoDB" id="8117082at2"/>
<feature type="transmembrane region" description="Helical" evidence="1">
    <location>
        <begin position="6"/>
        <end position="36"/>
    </location>
</feature>
<keyword evidence="1" id="KW-0812">Transmembrane</keyword>
<dbReference type="AlphaFoldDB" id="A0A2S7IZD1"/>
<proteinExistence type="predicted"/>
<dbReference type="Proteomes" id="UP000238493">
    <property type="component" value="Unassembled WGS sequence"/>
</dbReference>
<sequence length="83" mass="9755">MMLVTFFVLAISLIIGWFGRPTIAIFLIIICLSLAVKQFLWEIYSPEYGFRMPWIQTRIIDQPWQRQFSFAFVTNQEPHGEAA</sequence>
<name>A0A2S7IZD1_9HYPH</name>
<keyword evidence="1" id="KW-1133">Transmembrane helix</keyword>
<evidence type="ECO:0000313" key="3">
    <source>
        <dbReference type="Proteomes" id="UP000238493"/>
    </source>
</evidence>
<keyword evidence="1" id="KW-0472">Membrane</keyword>
<comment type="caution">
    <text evidence="2">The sequence shown here is derived from an EMBL/GenBank/DDBJ whole genome shotgun (WGS) entry which is preliminary data.</text>
</comment>